<dbReference type="GeneID" id="25306112"/>
<comment type="subunit">
    <text evidence="11">Forms a heterodimer with SLX4.</text>
</comment>
<keyword evidence="6 11" id="KW-0378">Hydrolase</keyword>
<comment type="function">
    <text evidence="11">Catalytic subunit of the SLX1-SLX4 structure-specific endonuclease that resolves DNA secondary structures generated during DNA repair and recombination. Has endonuclease activity towards branched DNA substrates, introducing single-strand cuts in duplex DNA close to junctions with ss-DNA.</text>
</comment>
<evidence type="ECO:0000313" key="15">
    <source>
        <dbReference type="Proteomes" id="UP000053029"/>
    </source>
</evidence>
<comment type="caution">
    <text evidence="11">Lacks conserved residue(s) required for the propagation of feature annotation.</text>
</comment>
<evidence type="ECO:0000256" key="11">
    <source>
        <dbReference type="HAMAP-Rule" id="MF_03100"/>
    </source>
</evidence>
<keyword evidence="1 11" id="KW-0540">Nuclease</keyword>
<keyword evidence="9 11" id="KW-0234">DNA repair</keyword>
<evidence type="ECO:0000256" key="5">
    <source>
        <dbReference type="ARBA" id="ARBA00022771"/>
    </source>
</evidence>
<keyword evidence="10 11" id="KW-0539">Nucleus</keyword>
<dbReference type="STRING" id="1442368.A0A0D2F0A9"/>
<dbReference type="InterPro" id="IPR050381">
    <property type="entry name" value="SLX1_endonuclease"/>
</dbReference>
<feature type="region of interest" description="Disordered" evidence="12">
    <location>
        <begin position="178"/>
        <end position="203"/>
    </location>
</feature>
<evidence type="ECO:0000256" key="4">
    <source>
        <dbReference type="ARBA" id="ARBA00022763"/>
    </source>
</evidence>
<evidence type="ECO:0000256" key="8">
    <source>
        <dbReference type="ARBA" id="ARBA00023172"/>
    </source>
</evidence>
<keyword evidence="2" id="KW-0479">Metal-binding</keyword>
<dbReference type="Gene3D" id="3.40.1440.10">
    <property type="entry name" value="GIY-YIG endonuclease"/>
    <property type="match status" value="1"/>
</dbReference>
<evidence type="ECO:0000256" key="1">
    <source>
        <dbReference type="ARBA" id="ARBA00022722"/>
    </source>
</evidence>
<dbReference type="GO" id="GO:0000724">
    <property type="term" value="P:double-strand break repair via homologous recombination"/>
    <property type="evidence" value="ECO:0007669"/>
    <property type="project" value="TreeGrafter"/>
</dbReference>
<protein>
    <recommendedName>
        <fullName evidence="13">GIY-YIG domain-containing protein</fullName>
    </recommendedName>
</protein>
<dbReference type="AlphaFoldDB" id="A0A0D2F0A9"/>
<feature type="region of interest" description="Disordered" evidence="12">
    <location>
        <begin position="389"/>
        <end position="420"/>
    </location>
</feature>
<dbReference type="PANTHER" id="PTHR20208">
    <property type="entry name" value="STRUCTURE-SPECIFIC ENDONUCLEASE SUBUNIT SLX1"/>
    <property type="match status" value="1"/>
</dbReference>
<evidence type="ECO:0000256" key="6">
    <source>
        <dbReference type="ARBA" id="ARBA00022801"/>
    </source>
</evidence>
<organism evidence="14 15">
    <name type="scientific">Fonsecaea pedrosoi CBS 271.37</name>
    <dbReference type="NCBI Taxonomy" id="1442368"/>
    <lineage>
        <taxon>Eukaryota</taxon>
        <taxon>Fungi</taxon>
        <taxon>Dikarya</taxon>
        <taxon>Ascomycota</taxon>
        <taxon>Pezizomycotina</taxon>
        <taxon>Eurotiomycetes</taxon>
        <taxon>Chaetothyriomycetidae</taxon>
        <taxon>Chaetothyriales</taxon>
        <taxon>Herpotrichiellaceae</taxon>
        <taxon>Fonsecaea</taxon>
    </lineage>
</organism>
<keyword evidence="7" id="KW-0862">Zinc</keyword>
<dbReference type="InterPro" id="IPR027520">
    <property type="entry name" value="Slx1"/>
</dbReference>
<keyword evidence="3 11" id="KW-0255">Endonuclease</keyword>
<dbReference type="Gene3D" id="3.30.40.10">
    <property type="entry name" value="Zinc/RING finger domain, C3HC4 (zinc finger)"/>
    <property type="match status" value="1"/>
</dbReference>
<keyword evidence="4 11" id="KW-0227">DNA damage</keyword>
<dbReference type="SMART" id="SM00249">
    <property type="entry name" value="PHD"/>
    <property type="match status" value="1"/>
</dbReference>
<evidence type="ECO:0000256" key="7">
    <source>
        <dbReference type="ARBA" id="ARBA00022833"/>
    </source>
</evidence>
<evidence type="ECO:0000256" key="9">
    <source>
        <dbReference type="ARBA" id="ARBA00023204"/>
    </source>
</evidence>
<reference evidence="14 15" key="1">
    <citation type="submission" date="2015-01" db="EMBL/GenBank/DDBJ databases">
        <title>The Genome Sequence of Fonsecaea pedrosoi CBS 271.37.</title>
        <authorList>
            <consortium name="The Broad Institute Genomics Platform"/>
            <person name="Cuomo C."/>
            <person name="de Hoog S."/>
            <person name="Gorbushina A."/>
            <person name="Stielow B."/>
            <person name="Teixiera M."/>
            <person name="Abouelleil A."/>
            <person name="Chapman S.B."/>
            <person name="Priest M."/>
            <person name="Young S.K."/>
            <person name="Wortman J."/>
            <person name="Nusbaum C."/>
            <person name="Birren B."/>
        </authorList>
    </citation>
    <scope>NUCLEOTIDE SEQUENCE [LARGE SCALE GENOMIC DNA]</scope>
    <source>
        <strain evidence="14 15">CBS 271.37</strain>
    </source>
</reference>
<dbReference type="FunFam" id="3.40.1440.10:FF:000006">
    <property type="entry name" value="Structure-specific endonuclease subunit SLX1"/>
    <property type="match status" value="1"/>
</dbReference>
<sequence>MDIKPIPAFYCCYLLRSTVRHSSLYVGSSPDPARRLAQHNGRVQGGAVRTSRASLRPWEMACIIAGFPSNIAALQFEWAWHNAHLTRHISPEQRLSFATTRTKTSKTGKVTKRPGRPRTSLIDKLSNLHLLLRAPYFSKWPLEVRFFCEDVYRSWSTWSGRVDAQIRPGIRVSFDPAEPMPQQPDEVEFTSAQPHPTQRKRKADLIGKGGVEGVDPTYARLRGVFEKSQFLLDEGDNQNCSVCRETIDLRKSIFVICHTHDCQGMSHIRCLADKALQETQSTSNIVPETATCPSCQQEHAWLELMQQVTLRNRGAKEIQKLMGKRGKSTAIAAAEIMETDSEDDVSLDSEEEALTSKIVVDDAEISCDDGDDEDRLSVASADSLTSVASNVSSGLTVKPSTGTKDPKRLQIVIEDSEDEG</sequence>
<dbReference type="HOGENOM" id="CLU_030739_1_0_1"/>
<keyword evidence="8 11" id="KW-0233">DNA recombination</keyword>
<dbReference type="GO" id="GO:0033557">
    <property type="term" value="C:Slx1-Slx4 complex"/>
    <property type="evidence" value="ECO:0007669"/>
    <property type="project" value="UniProtKB-UniRule"/>
</dbReference>
<dbReference type="InterPro" id="IPR035901">
    <property type="entry name" value="GIY-YIG_endonuc_sf"/>
</dbReference>
<dbReference type="EMBL" id="KN846972">
    <property type="protein sequence ID" value="KIW80007.1"/>
    <property type="molecule type" value="Genomic_DNA"/>
</dbReference>
<evidence type="ECO:0000256" key="10">
    <source>
        <dbReference type="ARBA" id="ARBA00023242"/>
    </source>
</evidence>
<evidence type="ECO:0000313" key="14">
    <source>
        <dbReference type="EMBL" id="KIW80007.1"/>
    </source>
</evidence>
<evidence type="ECO:0000259" key="13">
    <source>
        <dbReference type="PROSITE" id="PS50164"/>
    </source>
</evidence>
<feature type="compositionally biased region" description="Polar residues" evidence="12">
    <location>
        <begin position="389"/>
        <end position="403"/>
    </location>
</feature>
<dbReference type="GO" id="GO:0008821">
    <property type="term" value="F:crossover junction DNA endonuclease activity"/>
    <property type="evidence" value="ECO:0007669"/>
    <property type="project" value="TreeGrafter"/>
</dbReference>
<comment type="cofactor">
    <cofactor evidence="11">
        <name>a divalent metal cation</name>
        <dbReference type="ChEBI" id="CHEBI:60240"/>
    </cofactor>
</comment>
<dbReference type="PROSITE" id="PS50164">
    <property type="entry name" value="GIY_YIG"/>
    <property type="match status" value="1"/>
</dbReference>
<accession>A0A0D2F0A9</accession>
<dbReference type="InterPro" id="IPR013083">
    <property type="entry name" value="Znf_RING/FYVE/PHD"/>
</dbReference>
<dbReference type="Proteomes" id="UP000053029">
    <property type="component" value="Unassembled WGS sequence"/>
</dbReference>
<dbReference type="InterPro" id="IPR048749">
    <property type="entry name" value="SLX1_C"/>
</dbReference>
<dbReference type="InterPro" id="IPR001965">
    <property type="entry name" value="Znf_PHD"/>
</dbReference>
<gene>
    <name evidence="14" type="ORF">Z517_06622</name>
</gene>
<keyword evidence="5" id="KW-0863">Zinc-finger</keyword>
<dbReference type="OrthoDB" id="24645at2759"/>
<evidence type="ECO:0000256" key="2">
    <source>
        <dbReference type="ARBA" id="ARBA00022723"/>
    </source>
</evidence>
<name>A0A0D2F0A9_9EURO</name>
<keyword evidence="15" id="KW-1185">Reference proteome</keyword>
<dbReference type="Pfam" id="PF21202">
    <property type="entry name" value="SLX1_C"/>
    <property type="match status" value="1"/>
</dbReference>
<evidence type="ECO:0000256" key="12">
    <source>
        <dbReference type="SAM" id="MobiDB-lite"/>
    </source>
</evidence>
<dbReference type="CDD" id="cd10455">
    <property type="entry name" value="GIY-YIG_SLX1"/>
    <property type="match status" value="1"/>
</dbReference>
<dbReference type="Pfam" id="PF01541">
    <property type="entry name" value="GIY-YIG"/>
    <property type="match status" value="1"/>
</dbReference>
<dbReference type="InterPro" id="IPR000305">
    <property type="entry name" value="GIY-YIG_endonuc"/>
</dbReference>
<dbReference type="HAMAP" id="MF_03100">
    <property type="entry name" value="Endonuc_su_Slx1"/>
    <property type="match status" value="1"/>
</dbReference>
<dbReference type="RefSeq" id="XP_013283815.1">
    <property type="nucleotide sequence ID" value="XM_013428361.1"/>
</dbReference>
<feature type="domain" description="GIY-YIG" evidence="13">
    <location>
        <begin position="8"/>
        <end position="90"/>
    </location>
</feature>
<dbReference type="GO" id="GO:0008270">
    <property type="term" value="F:zinc ion binding"/>
    <property type="evidence" value="ECO:0007669"/>
    <property type="project" value="UniProtKB-KW"/>
</dbReference>
<comment type="subcellular location">
    <subcellularLocation>
        <location evidence="11">Nucleus</location>
    </subcellularLocation>
</comment>
<proteinExistence type="inferred from homology"/>
<evidence type="ECO:0000256" key="3">
    <source>
        <dbReference type="ARBA" id="ARBA00022759"/>
    </source>
</evidence>
<dbReference type="VEuPathDB" id="FungiDB:Z517_06622"/>
<dbReference type="PANTHER" id="PTHR20208:SF10">
    <property type="entry name" value="STRUCTURE-SPECIFIC ENDONUCLEASE SUBUNIT SLX1"/>
    <property type="match status" value="1"/>
</dbReference>
<dbReference type="GO" id="GO:0017108">
    <property type="term" value="F:5'-flap endonuclease activity"/>
    <property type="evidence" value="ECO:0007669"/>
    <property type="project" value="InterPro"/>
</dbReference>
<comment type="similarity">
    <text evidence="11">Belongs to the SLX1 family.</text>
</comment>